<dbReference type="Proteomes" id="UP001186944">
    <property type="component" value="Unassembled WGS sequence"/>
</dbReference>
<evidence type="ECO:0000313" key="2">
    <source>
        <dbReference type="Proteomes" id="UP001186944"/>
    </source>
</evidence>
<proteinExistence type="predicted"/>
<protein>
    <submittedName>
        <fullName evidence="1">Uncharacterized protein</fullName>
    </submittedName>
</protein>
<sequence>MEWENVIQQNIADDIIEECIQSKDKDFEDILESSFHEGESLLEDIPYERIYDTEKAEEGDFSDIVDGSFHRNDSLLNEYDINAFPVIQFGGGPKKEYDITLLKEKALQKMGATDVTYELTFNDIMFKEKKQMKDVLQTLKKAFKDMIDKVKQDLQPGDIMRGVVHNDALDIPIFVSFRPMEADAMLDAVINVLNSEESLPFDSSCRVDIGAIKYPRGGRRTRIVNIASSTASKTSIVTIRNDDNLCLLRASIVAYASLCKTREVQCNRSSMTE</sequence>
<dbReference type="EMBL" id="VSWD01000012">
    <property type="protein sequence ID" value="KAK3086426.1"/>
    <property type="molecule type" value="Genomic_DNA"/>
</dbReference>
<accession>A0AA88XJA9</accession>
<organism evidence="1 2">
    <name type="scientific">Pinctada imbricata</name>
    <name type="common">Atlantic pearl-oyster</name>
    <name type="synonym">Pinctada martensii</name>
    <dbReference type="NCBI Taxonomy" id="66713"/>
    <lineage>
        <taxon>Eukaryota</taxon>
        <taxon>Metazoa</taxon>
        <taxon>Spiralia</taxon>
        <taxon>Lophotrochozoa</taxon>
        <taxon>Mollusca</taxon>
        <taxon>Bivalvia</taxon>
        <taxon>Autobranchia</taxon>
        <taxon>Pteriomorphia</taxon>
        <taxon>Pterioida</taxon>
        <taxon>Pterioidea</taxon>
        <taxon>Pteriidae</taxon>
        <taxon>Pinctada</taxon>
    </lineage>
</organism>
<evidence type="ECO:0000313" key="1">
    <source>
        <dbReference type="EMBL" id="KAK3086426.1"/>
    </source>
</evidence>
<reference evidence="1" key="1">
    <citation type="submission" date="2019-08" db="EMBL/GenBank/DDBJ databases">
        <title>The improved chromosome-level genome for the pearl oyster Pinctada fucata martensii using PacBio sequencing and Hi-C.</title>
        <authorList>
            <person name="Zheng Z."/>
        </authorList>
    </citation>
    <scope>NUCLEOTIDE SEQUENCE</scope>
    <source>
        <strain evidence="1">ZZ-2019</strain>
        <tissue evidence="1">Adductor muscle</tissue>
    </source>
</reference>
<dbReference type="AlphaFoldDB" id="A0AA88XJA9"/>
<name>A0AA88XJA9_PINIB</name>
<keyword evidence="2" id="KW-1185">Reference proteome</keyword>
<comment type="caution">
    <text evidence="1">The sequence shown here is derived from an EMBL/GenBank/DDBJ whole genome shotgun (WGS) entry which is preliminary data.</text>
</comment>
<gene>
    <name evidence="1" type="ORF">FSP39_018325</name>
</gene>